<reference evidence="2" key="2">
    <citation type="submission" date="2025-09" db="UniProtKB">
        <authorList>
            <consortium name="Ensembl"/>
        </authorList>
    </citation>
    <scope>IDENTIFICATION</scope>
</reference>
<feature type="region of interest" description="Disordered" evidence="1">
    <location>
        <begin position="1"/>
        <end position="60"/>
    </location>
</feature>
<evidence type="ECO:0000313" key="3">
    <source>
        <dbReference type="Proteomes" id="UP000694415"/>
    </source>
</evidence>
<proteinExistence type="predicted"/>
<reference evidence="2" key="1">
    <citation type="submission" date="2025-08" db="UniProtKB">
        <authorList>
            <consortium name="Ensembl"/>
        </authorList>
    </citation>
    <scope>IDENTIFICATION</scope>
</reference>
<organism evidence="2 3">
    <name type="scientific">Mus spicilegus</name>
    <name type="common">Mound-building mouse</name>
    <dbReference type="NCBI Taxonomy" id="10103"/>
    <lineage>
        <taxon>Eukaryota</taxon>
        <taxon>Metazoa</taxon>
        <taxon>Chordata</taxon>
        <taxon>Craniata</taxon>
        <taxon>Vertebrata</taxon>
        <taxon>Euteleostomi</taxon>
        <taxon>Mammalia</taxon>
        <taxon>Eutheria</taxon>
        <taxon>Euarchontoglires</taxon>
        <taxon>Glires</taxon>
        <taxon>Rodentia</taxon>
        <taxon>Myomorpha</taxon>
        <taxon>Muroidea</taxon>
        <taxon>Muridae</taxon>
        <taxon>Murinae</taxon>
        <taxon>Mus</taxon>
        <taxon>Mus</taxon>
    </lineage>
</organism>
<dbReference type="Ensembl" id="ENSMSIT00000034089.1">
    <property type="protein sequence ID" value="ENSMSIP00000027031.1"/>
    <property type="gene ID" value="ENSMSIG00000022817.1"/>
</dbReference>
<evidence type="ECO:0000256" key="1">
    <source>
        <dbReference type="SAM" id="MobiDB-lite"/>
    </source>
</evidence>
<sequence length="60" mass="6270">MSRRFTVTSLPPAASAASADPESRRHSVADPRRSGKDVKGPRPQPPLCSPGGQPGLSIPH</sequence>
<evidence type="ECO:0000313" key="2">
    <source>
        <dbReference type="Ensembl" id="ENSMSIP00000027031.1"/>
    </source>
</evidence>
<dbReference type="AlphaFoldDB" id="A0A8C6HV81"/>
<accession>A0A8C6HV81</accession>
<keyword evidence="3" id="KW-1185">Reference proteome</keyword>
<feature type="compositionally biased region" description="Basic and acidic residues" evidence="1">
    <location>
        <begin position="21"/>
        <end position="40"/>
    </location>
</feature>
<protein>
    <submittedName>
        <fullName evidence="2">Uncharacterized protein</fullName>
    </submittedName>
</protein>
<name>A0A8C6HV81_MUSSI</name>
<dbReference type="Proteomes" id="UP000694415">
    <property type="component" value="Unplaced"/>
</dbReference>